<accession>A0A0N0I942</accession>
<dbReference type="PANTHER" id="PTHR30532">
    <property type="entry name" value="IRON III DICITRATE-BINDING PERIPLASMIC PROTEIN"/>
    <property type="match status" value="1"/>
</dbReference>
<dbReference type="PANTHER" id="PTHR30532:SF28">
    <property type="entry name" value="PETROBACTIN-BINDING PROTEIN YCLQ"/>
    <property type="match status" value="1"/>
</dbReference>
<evidence type="ECO:0000256" key="3">
    <source>
        <dbReference type="ARBA" id="ARBA00022448"/>
    </source>
</evidence>
<protein>
    <submittedName>
        <fullName evidence="8">Ferric anguibactin-binding protein</fullName>
    </submittedName>
</protein>
<keyword evidence="5 6" id="KW-0732">Signal</keyword>
<comment type="similarity">
    <text evidence="2">Belongs to the bacterial solute-binding protein 8 family.</text>
</comment>
<dbReference type="RefSeq" id="WP_053909149.1">
    <property type="nucleotide sequence ID" value="NZ_CAWMUS010000027.1"/>
</dbReference>
<dbReference type="Proteomes" id="UP000053226">
    <property type="component" value="Unassembled WGS sequence"/>
</dbReference>
<gene>
    <name evidence="8" type="ORF">M992_2815</name>
</gene>
<evidence type="ECO:0000256" key="1">
    <source>
        <dbReference type="ARBA" id="ARBA00004196"/>
    </source>
</evidence>
<reference evidence="8 9" key="1">
    <citation type="submission" date="2015-07" db="EMBL/GenBank/DDBJ databases">
        <title>ATOL: Assembling a taxonomically balanced genome-scale reconstruction of the evolutionary history of the Enterobacteriaceae.</title>
        <authorList>
            <person name="Plunkett G.III."/>
            <person name="Neeno-Eckwall E.C."/>
            <person name="Glasner J.D."/>
            <person name="Perna N.T."/>
        </authorList>
    </citation>
    <scope>NUCLEOTIDE SEQUENCE [LARGE SCALE GENOMIC DNA]</scope>
    <source>
        <strain evidence="8 9">ATCC 35017</strain>
    </source>
</reference>
<dbReference type="Gene3D" id="3.40.50.1980">
    <property type="entry name" value="Nitrogenase molybdenum iron protein domain"/>
    <property type="match status" value="2"/>
</dbReference>
<evidence type="ECO:0000256" key="4">
    <source>
        <dbReference type="ARBA" id="ARBA00022496"/>
    </source>
</evidence>
<keyword evidence="4" id="KW-0410">Iron transport</keyword>
<dbReference type="Pfam" id="PF01497">
    <property type="entry name" value="Peripla_BP_2"/>
    <property type="match status" value="1"/>
</dbReference>
<proteinExistence type="inferred from homology"/>
<dbReference type="AlphaFoldDB" id="A0A0N0I942"/>
<keyword evidence="4" id="KW-0408">Iron</keyword>
<evidence type="ECO:0000256" key="5">
    <source>
        <dbReference type="ARBA" id="ARBA00022729"/>
    </source>
</evidence>
<feature type="domain" description="Fe/B12 periplasmic-binding" evidence="7">
    <location>
        <begin position="59"/>
        <end position="317"/>
    </location>
</feature>
<feature type="chain" id="PRO_5005851169" evidence="6">
    <location>
        <begin position="23"/>
        <end position="317"/>
    </location>
</feature>
<evidence type="ECO:0000313" key="8">
    <source>
        <dbReference type="EMBL" id="KPD01843.1"/>
    </source>
</evidence>
<dbReference type="GO" id="GO:0030288">
    <property type="term" value="C:outer membrane-bounded periplasmic space"/>
    <property type="evidence" value="ECO:0007669"/>
    <property type="project" value="TreeGrafter"/>
</dbReference>
<sequence>MKKLLPAVLVSILAFSSPYALSSAETTLFTPNAVTAQSADTLTIKHLSGETTVPKNPQKVVLFDFGVYDSMNTLGLGDKVVALPLGNAPAYLKDKLPKKIQDAGGMKQPDLAKLAQIKPDLIVITGRQGASYAALSEIAPTINLGTDSKHYLASVKSNLHLLGDLYQQQPAVDAKLTELDKTIAKAQDKAAKSNKKVLVLLHNAGNLMPNNQSVVYDVVKAQRAELPPQTASEQTKRRLVDSKMIAQVNPDVILIIDRSEAIGAEKLDKVKFEDINVQQTTAYKNGKITYLQSDLWYLSGGGLVSLTEQVNAVANAL</sequence>
<keyword evidence="9" id="KW-1185">Reference proteome</keyword>
<dbReference type="EMBL" id="LGAA01000027">
    <property type="protein sequence ID" value="KPD01843.1"/>
    <property type="molecule type" value="Genomic_DNA"/>
</dbReference>
<organism evidence="8 9">
    <name type="scientific">Moellerella wisconsensis ATCC 35017</name>
    <dbReference type="NCBI Taxonomy" id="1354267"/>
    <lineage>
        <taxon>Bacteria</taxon>
        <taxon>Pseudomonadati</taxon>
        <taxon>Pseudomonadota</taxon>
        <taxon>Gammaproteobacteria</taxon>
        <taxon>Enterobacterales</taxon>
        <taxon>Morganellaceae</taxon>
        <taxon>Moellerella</taxon>
    </lineage>
</organism>
<evidence type="ECO:0000256" key="2">
    <source>
        <dbReference type="ARBA" id="ARBA00008814"/>
    </source>
</evidence>
<dbReference type="InterPro" id="IPR033870">
    <property type="entry name" value="FatB"/>
</dbReference>
<keyword evidence="3" id="KW-0813">Transport</keyword>
<evidence type="ECO:0000256" key="6">
    <source>
        <dbReference type="SAM" id="SignalP"/>
    </source>
</evidence>
<feature type="signal peptide" evidence="6">
    <location>
        <begin position="1"/>
        <end position="22"/>
    </location>
</feature>
<dbReference type="InterPro" id="IPR002491">
    <property type="entry name" value="ABC_transptr_periplasmic_BD"/>
</dbReference>
<dbReference type="SUPFAM" id="SSF53807">
    <property type="entry name" value="Helical backbone' metal receptor"/>
    <property type="match status" value="1"/>
</dbReference>
<dbReference type="InterPro" id="IPR051313">
    <property type="entry name" value="Bact_iron-sidero_bind"/>
</dbReference>
<dbReference type="CDD" id="cd01140">
    <property type="entry name" value="FatB"/>
    <property type="match status" value="1"/>
</dbReference>
<evidence type="ECO:0000313" key="9">
    <source>
        <dbReference type="Proteomes" id="UP000053226"/>
    </source>
</evidence>
<keyword evidence="4" id="KW-0406">Ion transport</keyword>
<comment type="subcellular location">
    <subcellularLocation>
        <location evidence="1">Cell envelope</location>
    </subcellularLocation>
</comment>
<dbReference type="PROSITE" id="PS50983">
    <property type="entry name" value="FE_B12_PBP"/>
    <property type="match status" value="1"/>
</dbReference>
<comment type="caution">
    <text evidence="8">The sequence shown here is derived from an EMBL/GenBank/DDBJ whole genome shotgun (WGS) entry which is preliminary data.</text>
</comment>
<name>A0A0N0I942_9GAMM</name>
<dbReference type="OrthoDB" id="63946at2"/>
<evidence type="ECO:0000259" key="7">
    <source>
        <dbReference type="PROSITE" id="PS50983"/>
    </source>
</evidence>
<dbReference type="GO" id="GO:1901678">
    <property type="term" value="P:iron coordination entity transport"/>
    <property type="evidence" value="ECO:0007669"/>
    <property type="project" value="UniProtKB-ARBA"/>
</dbReference>